<reference evidence="7 8" key="1">
    <citation type="submission" date="2019-09" db="EMBL/GenBank/DDBJ databases">
        <title>Genome sequencing of Ng87 strain.</title>
        <authorList>
            <person name="Karasev E.S."/>
            <person name="Andronov E."/>
        </authorList>
    </citation>
    <scope>NUCLEOTIDE SEQUENCE [LARGE SCALE GENOMIC DNA]</scope>
    <source>
        <strain evidence="7 8">Ng87</strain>
    </source>
</reference>
<keyword evidence="4 5" id="KW-0472">Membrane</keyword>
<dbReference type="RefSeq" id="WP_151040725.1">
    <property type="nucleotide sequence ID" value="NZ_VZUL01000002.1"/>
</dbReference>
<feature type="domain" description="GtrA/DPMS transmembrane" evidence="6">
    <location>
        <begin position="5"/>
        <end position="117"/>
    </location>
</feature>
<organism evidence="7 8">
    <name type="scientific">Neorhizobium galegae</name>
    <name type="common">Rhizobium galegae</name>
    <dbReference type="NCBI Taxonomy" id="399"/>
    <lineage>
        <taxon>Bacteria</taxon>
        <taxon>Pseudomonadati</taxon>
        <taxon>Pseudomonadota</taxon>
        <taxon>Alphaproteobacteria</taxon>
        <taxon>Hyphomicrobiales</taxon>
        <taxon>Rhizobiaceae</taxon>
        <taxon>Rhizobium/Agrobacterium group</taxon>
        <taxon>Neorhizobium</taxon>
    </lineage>
</organism>
<evidence type="ECO:0000256" key="4">
    <source>
        <dbReference type="ARBA" id="ARBA00023136"/>
    </source>
</evidence>
<evidence type="ECO:0000256" key="2">
    <source>
        <dbReference type="ARBA" id="ARBA00022692"/>
    </source>
</evidence>
<gene>
    <name evidence="7" type="ORF">F4V91_00980</name>
</gene>
<evidence type="ECO:0000256" key="1">
    <source>
        <dbReference type="ARBA" id="ARBA00004141"/>
    </source>
</evidence>
<proteinExistence type="predicted"/>
<dbReference type="AlphaFoldDB" id="A0A6A1TK18"/>
<feature type="transmembrane region" description="Helical" evidence="5">
    <location>
        <begin position="15"/>
        <end position="48"/>
    </location>
</feature>
<evidence type="ECO:0000256" key="3">
    <source>
        <dbReference type="ARBA" id="ARBA00022989"/>
    </source>
</evidence>
<dbReference type="InterPro" id="IPR007267">
    <property type="entry name" value="GtrA_DPMS_TM"/>
</dbReference>
<evidence type="ECO:0000259" key="6">
    <source>
        <dbReference type="Pfam" id="PF04138"/>
    </source>
</evidence>
<keyword evidence="2 5" id="KW-0812">Transmembrane</keyword>
<comment type="subcellular location">
    <subcellularLocation>
        <location evidence="1">Membrane</location>
        <topology evidence="1">Multi-pass membrane protein</topology>
    </subcellularLocation>
</comment>
<accession>A0A6A1TK18</accession>
<dbReference type="GO" id="GO:0000271">
    <property type="term" value="P:polysaccharide biosynthetic process"/>
    <property type="evidence" value="ECO:0007669"/>
    <property type="project" value="InterPro"/>
</dbReference>
<dbReference type="Pfam" id="PF04138">
    <property type="entry name" value="GtrA_DPMS_TM"/>
    <property type="match status" value="1"/>
</dbReference>
<protein>
    <recommendedName>
        <fullName evidence="6">GtrA/DPMS transmembrane domain-containing protein</fullName>
    </recommendedName>
</protein>
<feature type="transmembrane region" description="Helical" evidence="5">
    <location>
        <begin position="91"/>
        <end position="112"/>
    </location>
</feature>
<evidence type="ECO:0000313" key="8">
    <source>
        <dbReference type="Proteomes" id="UP000386575"/>
    </source>
</evidence>
<feature type="transmembrane region" description="Helical" evidence="5">
    <location>
        <begin position="68"/>
        <end position="85"/>
    </location>
</feature>
<comment type="caution">
    <text evidence="7">The sequence shown here is derived from an EMBL/GenBank/DDBJ whole genome shotgun (WGS) entry which is preliminary data.</text>
</comment>
<dbReference type="GO" id="GO:0016020">
    <property type="term" value="C:membrane"/>
    <property type="evidence" value="ECO:0007669"/>
    <property type="project" value="UniProtKB-SubCell"/>
</dbReference>
<dbReference type="Proteomes" id="UP000386575">
    <property type="component" value="Unassembled WGS sequence"/>
</dbReference>
<sequence>MKAIRFGIVGLVQNFLSYGVVLILIWIGLAAWQAVLIVNPVAVALTFFVNRSWSFSGAEKERGQGRKYVIVYALAYVFAVSFTWAQEKAGIPSWLAVIITTVTAAFAVYACLRLFVFRDRPEGSCDKP</sequence>
<dbReference type="EMBL" id="VZUL01000002">
    <property type="protein sequence ID" value="KAB1085132.1"/>
    <property type="molecule type" value="Genomic_DNA"/>
</dbReference>
<keyword evidence="3 5" id="KW-1133">Transmembrane helix</keyword>
<name>A0A6A1TK18_NEOGA</name>
<evidence type="ECO:0000313" key="7">
    <source>
        <dbReference type="EMBL" id="KAB1085132.1"/>
    </source>
</evidence>
<evidence type="ECO:0000256" key="5">
    <source>
        <dbReference type="SAM" id="Phobius"/>
    </source>
</evidence>